<dbReference type="NCBIfam" id="TIGR02595">
    <property type="entry name" value="PEP_CTERM"/>
    <property type="match status" value="1"/>
</dbReference>
<keyword evidence="3" id="KW-1185">Reference proteome</keyword>
<dbReference type="AlphaFoldDB" id="A0A4Y9EMJ7"/>
<dbReference type="InterPro" id="IPR013424">
    <property type="entry name" value="Ice-binding_C"/>
</dbReference>
<dbReference type="NCBIfam" id="NF035944">
    <property type="entry name" value="PEPxxWA-CTERM"/>
    <property type="match status" value="1"/>
</dbReference>
<name>A0A4Y9EMJ7_9SPHN</name>
<reference evidence="2 3" key="1">
    <citation type="submission" date="2019-02" db="EMBL/GenBank/DDBJ databases">
        <title>Polymorphobacter sp. isolated from the lake at the Tibet of China.</title>
        <authorList>
            <person name="Li A."/>
        </authorList>
    </citation>
    <scope>NUCLEOTIDE SEQUENCE [LARGE SCALE GENOMIC DNA]</scope>
    <source>
        <strain evidence="2 3">DJ1R-1</strain>
    </source>
</reference>
<feature type="chain" id="PRO_5021415775" evidence="1">
    <location>
        <begin position="22"/>
        <end position="202"/>
    </location>
</feature>
<dbReference type="OrthoDB" id="7568045at2"/>
<accession>A0A4Y9EMJ7</accession>
<keyword evidence="1" id="KW-0732">Signal</keyword>
<organism evidence="2 3">
    <name type="scientific">Glacieibacterium arshaanense</name>
    <dbReference type="NCBI Taxonomy" id="2511025"/>
    <lineage>
        <taxon>Bacteria</taxon>
        <taxon>Pseudomonadati</taxon>
        <taxon>Pseudomonadota</taxon>
        <taxon>Alphaproteobacteria</taxon>
        <taxon>Sphingomonadales</taxon>
        <taxon>Sphingosinicellaceae</taxon>
        <taxon>Glacieibacterium</taxon>
    </lineage>
</organism>
<proteinExistence type="predicted"/>
<evidence type="ECO:0000256" key="1">
    <source>
        <dbReference type="SAM" id="SignalP"/>
    </source>
</evidence>
<comment type="caution">
    <text evidence="2">The sequence shown here is derived from an EMBL/GenBank/DDBJ whole genome shotgun (WGS) entry which is preliminary data.</text>
</comment>
<feature type="signal peptide" evidence="1">
    <location>
        <begin position="1"/>
        <end position="21"/>
    </location>
</feature>
<dbReference type="EMBL" id="SIHO01000003">
    <property type="protein sequence ID" value="TFU01395.1"/>
    <property type="molecule type" value="Genomic_DNA"/>
</dbReference>
<dbReference type="RefSeq" id="WP_135246899.1">
    <property type="nucleotide sequence ID" value="NZ_SIHO01000003.1"/>
</dbReference>
<evidence type="ECO:0000313" key="2">
    <source>
        <dbReference type="EMBL" id="TFU01395.1"/>
    </source>
</evidence>
<sequence length="202" mass="21280">MKNALLASVLAATVFAAPASAVTLKFDNLPAWTSIDAAYHGFDFVNLYTLDTTQYEPSGYVNGVLSLNNVAYNGGGEAASISSITKFKLTSAYLTGAWNDGLTVQVKGFKNNALIYSQNFLVNTAGPVLVHFNHALVDTVIFSSSGGNASRYEGAGEHFVMDDLSINEDEAVVPEPSNWALMIVGFGVVGGTMRRRAGAGAA</sequence>
<evidence type="ECO:0000313" key="3">
    <source>
        <dbReference type="Proteomes" id="UP000297737"/>
    </source>
</evidence>
<dbReference type="Proteomes" id="UP000297737">
    <property type="component" value="Unassembled WGS sequence"/>
</dbReference>
<gene>
    <name evidence="2" type="ORF">EUV02_14000</name>
</gene>
<protein>
    <submittedName>
        <fullName evidence="2">PEP-CTERM sorting domain-containing protein</fullName>
    </submittedName>
</protein>